<evidence type="ECO:0000259" key="17">
    <source>
        <dbReference type="Pfam" id="PF08544"/>
    </source>
</evidence>
<dbReference type="InterPro" id="IPR020568">
    <property type="entry name" value="Ribosomal_Su5_D2-typ_SF"/>
</dbReference>
<evidence type="ECO:0000313" key="20">
    <source>
        <dbReference type="Proteomes" id="UP001221413"/>
    </source>
</evidence>
<dbReference type="InterPro" id="IPR006206">
    <property type="entry name" value="Mevalonate/galactokinase"/>
</dbReference>
<evidence type="ECO:0000256" key="7">
    <source>
        <dbReference type="ARBA" id="ARBA00022777"/>
    </source>
</evidence>
<dbReference type="FunFam" id="3.30.230.10:FF:000056">
    <property type="entry name" value="GAL1p Galactokinase"/>
    <property type="match status" value="1"/>
</dbReference>
<dbReference type="Pfam" id="PF10509">
    <property type="entry name" value="GalKase_gal_bdg"/>
    <property type="match status" value="1"/>
</dbReference>
<sequence length="529" mass="57626">MTEPTVPQVASLAEIYAPDALLSQGKRWSDLVEEFKRVYDCLPEFIARAPGRVNIIGEVSLDALEYHQHIDYMLYQVLPMAVTADLLIAVTTNPTAPGTAPTVQIANLTPDKFPSKSFSLPADSSHDVEIDNNEHHWSNYFKCGLRGALELLRGKGWTETPVSMKVLVHGTVPSGAGLSSSAAFTCASALAVLTANGQQEVTKAELVDLAVVSERFVGVNSGGMDQTASVFGDKDSALYVSFVPKLQAMQFSFPKSDPPLSFLIAQTYVQADKKTTAPIHYNLRVVETTLAAEVLAKKLGVGPLPADKGPLGSTLSGLQKRYFEKKGGETVGVVEQLENMLDVVKGALEQEEGYTKGEIAGILGTTGEELTEKYMTRFPVRAERFQLRKRALHVFSEALRVNKFAELMMHAPENASLSYLQALGQLMNESQDSCRDLFDCSCPELDQICEIARKAGSVGSRLTGAGWGGCSVHLVPEDRVAAVEAALREEYYRNQVPRVLSSEEAWRETVVVSKPGRGAVVYRSDLLTF</sequence>
<feature type="domain" description="Galactokinase N-terminal" evidence="18">
    <location>
        <begin position="33"/>
        <end position="91"/>
    </location>
</feature>
<keyword evidence="13" id="KW-0119">Carbohydrate metabolism</keyword>
<name>A0AAD6ITK3_DREDA</name>
<keyword evidence="5" id="KW-0808">Transferase</keyword>
<reference evidence="19" key="1">
    <citation type="submission" date="2023-01" db="EMBL/GenBank/DDBJ databases">
        <title>The chitinases involved in constricting ring structure development in the nematode-trapping fungus Drechslerella dactyloides.</title>
        <authorList>
            <person name="Wang R."/>
            <person name="Zhang L."/>
            <person name="Tang P."/>
            <person name="Li S."/>
            <person name="Liang L."/>
        </authorList>
    </citation>
    <scope>NUCLEOTIDE SEQUENCE</scope>
    <source>
        <strain evidence="19">YMF1.00031</strain>
    </source>
</reference>
<evidence type="ECO:0000256" key="13">
    <source>
        <dbReference type="ARBA" id="ARBA00023277"/>
    </source>
</evidence>
<keyword evidence="20" id="KW-1185">Reference proteome</keyword>
<dbReference type="Pfam" id="PF08544">
    <property type="entry name" value="GHMP_kinases_C"/>
    <property type="match status" value="1"/>
</dbReference>
<protein>
    <recommendedName>
        <fullName evidence="4">Galactokinase</fullName>
        <ecNumber evidence="3">2.7.1.6</ecNumber>
    </recommendedName>
    <alternativeName>
        <fullName evidence="14">Galactose kinase</fullName>
    </alternativeName>
</protein>
<feature type="domain" description="GHMP kinase C-terminal" evidence="17">
    <location>
        <begin position="421"/>
        <end position="492"/>
    </location>
</feature>
<evidence type="ECO:0000259" key="18">
    <source>
        <dbReference type="Pfam" id="PF10509"/>
    </source>
</evidence>
<dbReference type="PRINTS" id="PR00959">
    <property type="entry name" value="MEVGALKINASE"/>
</dbReference>
<dbReference type="PRINTS" id="PR00473">
    <property type="entry name" value="GALCTOKINASE"/>
</dbReference>
<dbReference type="InterPro" id="IPR014721">
    <property type="entry name" value="Ribsml_uS5_D2-typ_fold_subgr"/>
</dbReference>
<dbReference type="NCBIfam" id="TIGR00131">
    <property type="entry name" value="gal_kin"/>
    <property type="match status" value="1"/>
</dbReference>
<dbReference type="InterPro" id="IPR006203">
    <property type="entry name" value="GHMP_knse_ATP-bd_CS"/>
</dbReference>
<dbReference type="PROSITE" id="PS00627">
    <property type="entry name" value="GHMP_KINASES_ATP"/>
    <property type="match status" value="1"/>
</dbReference>
<dbReference type="PANTHER" id="PTHR10457">
    <property type="entry name" value="MEVALONATE KINASE/GALACTOKINASE"/>
    <property type="match status" value="1"/>
</dbReference>
<dbReference type="InterPro" id="IPR013750">
    <property type="entry name" value="GHMP_kinase_C_dom"/>
</dbReference>
<dbReference type="InterPro" id="IPR019539">
    <property type="entry name" value="GalKase_N"/>
</dbReference>
<keyword evidence="10" id="KW-0299">Galactose metabolism</keyword>
<proteinExistence type="inferred from homology"/>
<evidence type="ECO:0000256" key="12">
    <source>
        <dbReference type="ARBA" id="ARBA00023221"/>
    </source>
</evidence>
<evidence type="ECO:0000256" key="5">
    <source>
        <dbReference type="ARBA" id="ARBA00022679"/>
    </source>
</evidence>
<gene>
    <name evidence="19" type="ORF">Dda_8562</name>
</gene>
<keyword evidence="12" id="KW-0443">Lipid metabolism</keyword>
<evidence type="ECO:0000256" key="9">
    <source>
        <dbReference type="ARBA" id="ARBA00023011"/>
    </source>
</evidence>
<evidence type="ECO:0000256" key="1">
    <source>
        <dbReference type="ARBA" id="ARBA00004947"/>
    </source>
</evidence>
<keyword evidence="7" id="KW-0418">Kinase</keyword>
<keyword evidence="9" id="KW-0752">Steroid biosynthesis</keyword>
<dbReference type="PANTHER" id="PTHR10457:SF7">
    <property type="entry name" value="GALACTOKINASE-RELATED"/>
    <property type="match status" value="1"/>
</dbReference>
<dbReference type="GO" id="GO:0016126">
    <property type="term" value="P:sterol biosynthetic process"/>
    <property type="evidence" value="ECO:0007669"/>
    <property type="project" value="UniProtKB-KW"/>
</dbReference>
<dbReference type="GO" id="GO:0006012">
    <property type="term" value="P:galactose metabolic process"/>
    <property type="evidence" value="ECO:0007669"/>
    <property type="project" value="UniProtKB-KW"/>
</dbReference>
<comment type="similarity">
    <text evidence="2">Belongs to the GHMP kinase family. GalK subfamily.</text>
</comment>
<dbReference type="GO" id="GO:0000411">
    <property type="term" value="P:positive regulation of transcription by galactose"/>
    <property type="evidence" value="ECO:0007669"/>
    <property type="project" value="UniProtKB-ARBA"/>
</dbReference>
<dbReference type="GO" id="GO:0005829">
    <property type="term" value="C:cytosol"/>
    <property type="evidence" value="ECO:0007669"/>
    <property type="project" value="TreeGrafter"/>
</dbReference>
<evidence type="ECO:0000256" key="10">
    <source>
        <dbReference type="ARBA" id="ARBA00023144"/>
    </source>
</evidence>
<evidence type="ECO:0000256" key="15">
    <source>
        <dbReference type="ARBA" id="ARBA00049538"/>
    </source>
</evidence>
<dbReference type="GO" id="GO:0005524">
    <property type="term" value="F:ATP binding"/>
    <property type="evidence" value="ECO:0007669"/>
    <property type="project" value="UniProtKB-KW"/>
</dbReference>
<evidence type="ECO:0000259" key="16">
    <source>
        <dbReference type="Pfam" id="PF00288"/>
    </source>
</evidence>
<dbReference type="InterPro" id="IPR006204">
    <property type="entry name" value="GHMP_kinase_N_dom"/>
</dbReference>
<dbReference type="Pfam" id="PF00288">
    <property type="entry name" value="GHMP_kinases_N"/>
    <property type="match status" value="1"/>
</dbReference>
<dbReference type="EC" id="2.7.1.6" evidence="3"/>
<evidence type="ECO:0000256" key="6">
    <source>
        <dbReference type="ARBA" id="ARBA00022741"/>
    </source>
</evidence>
<dbReference type="Proteomes" id="UP001221413">
    <property type="component" value="Unassembled WGS sequence"/>
</dbReference>
<keyword evidence="6" id="KW-0547">Nucleotide-binding</keyword>
<evidence type="ECO:0000256" key="11">
    <source>
        <dbReference type="ARBA" id="ARBA00023166"/>
    </source>
</evidence>
<dbReference type="SUPFAM" id="SSF54211">
    <property type="entry name" value="Ribosomal protein S5 domain 2-like"/>
    <property type="match status" value="1"/>
</dbReference>
<comment type="caution">
    <text evidence="19">The sequence shown here is derived from an EMBL/GenBank/DDBJ whole genome shotgun (WGS) entry which is preliminary data.</text>
</comment>
<dbReference type="AlphaFoldDB" id="A0AAD6ITK3"/>
<feature type="domain" description="GHMP kinase N-terminal" evidence="16">
    <location>
        <begin position="148"/>
        <end position="232"/>
    </location>
</feature>
<dbReference type="GO" id="GO:0004335">
    <property type="term" value="F:galactokinase activity"/>
    <property type="evidence" value="ECO:0007669"/>
    <property type="project" value="UniProtKB-EC"/>
</dbReference>
<dbReference type="Gene3D" id="3.30.70.3170">
    <property type="match status" value="1"/>
</dbReference>
<comment type="pathway">
    <text evidence="1">Carbohydrate metabolism; galactose metabolism.</text>
</comment>
<keyword evidence="11" id="KW-1207">Sterol metabolism</keyword>
<dbReference type="InterPro" id="IPR036554">
    <property type="entry name" value="GHMP_kinase_C_sf"/>
</dbReference>
<accession>A0AAD6ITK3</accession>
<evidence type="ECO:0000256" key="2">
    <source>
        <dbReference type="ARBA" id="ARBA00006566"/>
    </source>
</evidence>
<organism evidence="19 20">
    <name type="scientific">Drechslerella dactyloides</name>
    <name type="common">Nematode-trapping fungus</name>
    <name type="synonym">Arthrobotrys dactyloides</name>
    <dbReference type="NCBI Taxonomy" id="74499"/>
    <lineage>
        <taxon>Eukaryota</taxon>
        <taxon>Fungi</taxon>
        <taxon>Dikarya</taxon>
        <taxon>Ascomycota</taxon>
        <taxon>Pezizomycotina</taxon>
        <taxon>Orbiliomycetes</taxon>
        <taxon>Orbiliales</taxon>
        <taxon>Orbiliaceae</taxon>
        <taxon>Drechslerella</taxon>
    </lineage>
</organism>
<keyword evidence="8" id="KW-0067">ATP-binding</keyword>
<dbReference type="PIRSF" id="PIRSF000530">
    <property type="entry name" value="Galactokinase"/>
    <property type="match status" value="1"/>
</dbReference>
<evidence type="ECO:0000256" key="8">
    <source>
        <dbReference type="ARBA" id="ARBA00022840"/>
    </source>
</evidence>
<keyword evidence="9" id="KW-0756">Sterol biosynthesis</keyword>
<keyword evidence="9" id="KW-0444">Lipid biosynthesis</keyword>
<dbReference type="Gene3D" id="1.20.1440.340">
    <property type="match status" value="1"/>
</dbReference>
<dbReference type="InterPro" id="IPR000705">
    <property type="entry name" value="Galactokinase"/>
</dbReference>
<dbReference type="Gene3D" id="3.30.230.10">
    <property type="match status" value="1"/>
</dbReference>
<evidence type="ECO:0000256" key="14">
    <source>
        <dbReference type="ARBA" id="ARBA00029590"/>
    </source>
</evidence>
<keyword evidence="12" id="KW-0753">Steroid metabolism</keyword>
<dbReference type="SUPFAM" id="SSF55060">
    <property type="entry name" value="GHMP Kinase, C-terminal domain"/>
    <property type="match status" value="1"/>
</dbReference>
<dbReference type="FunFam" id="1.20.1440.340:FF:000003">
    <property type="entry name" value="GAL1p Galactokinase"/>
    <property type="match status" value="1"/>
</dbReference>
<evidence type="ECO:0000256" key="4">
    <source>
        <dbReference type="ARBA" id="ARBA00019487"/>
    </source>
</evidence>
<evidence type="ECO:0000313" key="19">
    <source>
        <dbReference type="EMBL" id="KAJ6256696.1"/>
    </source>
</evidence>
<dbReference type="EMBL" id="JAQGDS010000012">
    <property type="protein sequence ID" value="KAJ6256696.1"/>
    <property type="molecule type" value="Genomic_DNA"/>
</dbReference>
<evidence type="ECO:0000256" key="3">
    <source>
        <dbReference type="ARBA" id="ARBA00012315"/>
    </source>
</evidence>
<comment type="catalytic activity">
    <reaction evidence="15">
        <text>alpha-D-galactose + ATP = alpha-D-galactose 1-phosphate + ADP + H(+)</text>
        <dbReference type="Rhea" id="RHEA:13553"/>
        <dbReference type="ChEBI" id="CHEBI:15378"/>
        <dbReference type="ChEBI" id="CHEBI:28061"/>
        <dbReference type="ChEBI" id="CHEBI:30616"/>
        <dbReference type="ChEBI" id="CHEBI:58336"/>
        <dbReference type="ChEBI" id="CHEBI:456216"/>
        <dbReference type="EC" id="2.7.1.6"/>
    </reaction>
    <physiologicalReaction direction="left-to-right" evidence="15">
        <dbReference type="Rhea" id="RHEA:13554"/>
    </physiologicalReaction>
</comment>